<dbReference type="InterPro" id="IPR010129">
    <property type="entry name" value="T1SS_HlyD"/>
</dbReference>
<keyword evidence="4 9" id="KW-1003">Cell membrane</keyword>
<feature type="coiled-coil region" evidence="10">
    <location>
        <begin position="251"/>
        <end position="314"/>
    </location>
</feature>
<keyword evidence="3 9" id="KW-0813">Transport</keyword>
<accession>A0A2G1QGH5</accession>
<sequence length="461" mass="50385">MLARNPEFKAGIAADAERTEVAAIIGGGKRIVYGFIAVFVLWGLLVPLDSAIDAKGVITTAGNNKLLQHVNGGRIRSILLGEGAHVEKGDLIMVLDPEVNRAELSELQARQAVLLAKKRRLSSIDDQTASLAEGPGSWGIRTGVDRFLRTASTGADQTGHDMHQAIYESQNLERYFEGHSIEAEVGALRHQAESLKRERSGLLGMRDSAQASLRYLRDEIANMRPLVEAGYLARKELWDRTREESQKVGELADLDSRLRRLDEQTLEVQNRIDAYVSGQQQAAAKEMTAVLGELAQIRDRLVSAEQALSNTEIRAPASGTLIAFSANTVGGVLRGGDTIGEIVPDNAPLIIQAKVRPQDIAEVKEGQVARAEVTALDRRRYDPIDTVLTYVSADAIRNPATAESHYLVYAKPEKTISRSEGGGLLKPGMDVNLYVHAGSRPFLVYLLSPFITSFERAFNEP</sequence>
<dbReference type="InterPro" id="IPR050739">
    <property type="entry name" value="MFP"/>
</dbReference>
<evidence type="ECO:0000256" key="2">
    <source>
        <dbReference type="ARBA" id="ARBA00009477"/>
    </source>
</evidence>
<dbReference type="PRINTS" id="PR01490">
    <property type="entry name" value="RTXTOXIND"/>
</dbReference>
<evidence type="ECO:0000256" key="1">
    <source>
        <dbReference type="ARBA" id="ARBA00004377"/>
    </source>
</evidence>
<evidence type="ECO:0000259" key="11">
    <source>
        <dbReference type="Pfam" id="PF25994"/>
    </source>
</evidence>
<dbReference type="Pfam" id="PF26002">
    <property type="entry name" value="Beta-barrel_AprE"/>
    <property type="match status" value="1"/>
</dbReference>
<protein>
    <recommendedName>
        <fullName evidence="9">Membrane fusion protein (MFP) family protein</fullName>
    </recommendedName>
</protein>
<keyword evidence="8 9" id="KW-0472">Membrane</keyword>
<dbReference type="SUPFAM" id="SSF111369">
    <property type="entry name" value="HlyD-like secretion proteins"/>
    <property type="match status" value="1"/>
</dbReference>
<keyword evidence="6 9" id="KW-0812">Transmembrane</keyword>
<dbReference type="InterPro" id="IPR058781">
    <property type="entry name" value="HH_AprE-like"/>
</dbReference>
<evidence type="ECO:0000256" key="9">
    <source>
        <dbReference type="RuleBase" id="RU365093"/>
    </source>
</evidence>
<dbReference type="InterPro" id="IPR058982">
    <property type="entry name" value="Beta-barrel_AprE"/>
</dbReference>
<dbReference type="Pfam" id="PF25994">
    <property type="entry name" value="HH_AprE"/>
    <property type="match status" value="1"/>
</dbReference>
<dbReference type="Gene3D" id="2.40.30.170">
    <property type="match status" value="1"/>
</dbReference>
<keyword evidence="10" id="KW-0175">Coiled coil</keyword>
<evidence type="ECO:0000313" key="13">
    <source>
        <dbReference type="EMBL" id="PHP64554.1"/>
    </source>
</evidence>
<evidence type="ECO:0000256" key="7">
    <source>
        <dbReference type="ARBA" id="ARBA00022989"/>
    </source>
</evidence>
<feature type="domain" description="AprE-like long alpha-helical hairpin" evidence="11">
    <location>
        <begin position="101"/>
        <end position="306"/>
    </location>
</feature>
<dbReference type="PANTHER" id="PTHR30386">
    <property type="entry name" value="MEMBRANE FUSION SUBUNIT OF EMRAB-TOLC MULTIDRUG EFFLUX PUMP"/>
    <property type="match status" value="1"/>
</dbReference>
<proteinExistence type="inferred from homology"/>
<keyword evidence="5 9" id="KW-0997">Cell inner membrane</keyword>
<dbReference type="EMBL" id="PDVP01000045">
    <property type="protein sequence ID" value="PHP64554.1"/>
    <property type="molecule type" value="Genomic_DNA"/>
</dbReference>
<evidence type="ECO:0000256" key="5">
    <source>
        <dbReference type="ARBA" id="ARBA00022519"/>
    </source>
</evidence>
<evidence type="ECO:0000256" key="3">
    <source>
        <dbReference type="ARBA" id="ARBA00022448"/>
    </source>
</evidence>
<dbReference type="PANTHER" id="PTHR30386:SF17">
    <property type="entry name" value="ALKALINE PROTEASE SECRETION PROTEIN APRE"/>
    <property type="match status" value="1"/>
</dbReference>
<comment type="subcellular location">
    <subcellularLocation>
        <location evidence="1 9">Cell inner membrane</location>
        <topology evidence="1 9">Single-pass membrane protein</topology>
    </subcellularLocation>
</comment>
<dbReference type="RefSeq" id="WP_099308849.1">
    <property type="nucleotide sequence ID" value="NZ_PDVP01000045.1"/>
</dbReference>
<dbReference type="GO" id="GO:0005886">
    <property type="term" value="C:plasma membrane"/>
    <property type="evidence" value="ECO:0007669"/>
    <property type="project" value="UniProtKB-SubCell"/>
</dbReference>
<comment type="caution">
    <text evidence="13">The sequence shown here is derived from an EMBL/GenBank/DDBJ whole genome shotgun (WGS) entry which is preliminary data.</text>
</comment>
<dbReference type="GO" id="GO:0015031">
    <property type="term" value="P:protein transport"/>
    <property type="evidence" value="ECO:0007669"/>
    <property type="project" value="InterPro"/>
</dbReference>
<evidence type="ECO:0000256" key="6">
    <source>
        <dbReference type="ARBA" id="ARBA00022692"/>
    </source>
</evidence>
<evidence type="ECO:0000256" key="4">
    <source>
        <dbReference type="ARBA" id="ARBA00022475"/>
    </source>
</evidence>
<dbReference type="NCBIfam" id="TIGR01843">
    <property type="entry name" value="type_I_hlyD"/>
    <property type="match status" value="1"/>
</dbReference>
<evidence type="ECO:0000313" key="14">
    <source>
        <dbReference type="Proteomes" id="UP000221168"/>
    </source>
</evidence>
<feature type="domain" description="AprE-like beta-barrel" evidence="12">
    <location>
        <begin position="349"/>
        <end position="437"/>
    </location>
</feature>
<evidence type="ECO:0000259" key="12">
    <source>
        <dbReference type="Pfam" id="PF26002"/>
    </source>
</evidence>
<evidence type="ECO:0000256" key="10">
    <source>
        <dbReference type="SAM" id="Coils"/>
    </source>
</evidence>
<dbReference type="AlphaFoldDB" id="A0A2G1QGH5"/>
<gene>
    <name evidence="13" type="ORF">CSC94_23820</name>
</gene>
<keyword evidence="14" id="KW-1185">Reference proteome</keyword>
<organism evidence="13 14">
    <name type="scientific">Zhengella mangrovi</name>
    <dbReference type="NCBI Taxonomy" id="1982044"/>
    <lineage>
        <taxon>Bacteria</taxon>
        <taxon>Pseudomonadati</taxon>
        <taxon>Pseudomonadota</taxon>
        <taxon>Alphaproteobacteria</taxon>
        <taxon>Hyphomicrobiales</taxon>
        <taxon>Notoacmeibacteraceae</taxon>
        <taxon>Zhengella</taxon>
    </lineage>
</organism>
<name>A0A2G1QGH5_9HYPH</name>
<evidence type="ECO:0000256" key="8">
    <source>
        <dbReference type="ARBA" id="ARBA00023136"/>
    </source>
</evidence>
<reference evidence="13 14" key="1">
    <citation type="submission" date="2017-10" db="EMBL/GenBank/DDBJ databases">
        <title>Sedimentibacterium mangrovi gen. nov., sp. nov., a novel member of family Phyllobacteriacea isolated from mangrove sediment.</title>
        <authorList>
            <person name="Liao H."/>
            <person name="Tian Y."/>
        </authorList>
    </citation>
    <scope>NUCLEOTIDE SEQUENCE [LARGE SCALE GENOMIC DNA]</scope>
    <source>
        <strain evidence="13 14">X9-2-2</strain>
    </source>
</reference>
<comment type="similarity">
    <text evidence="2 9">Belongs to the membrane fusion protein (MFP) (TC 8.A.1) family.</text>
</comment>
<feature type="transmembrane region" description="Helical" evidence="9">
    <location>
        <begin position="31"/>
        <end position="48"/>
    </location>
</feature>
<dbReference type="Proteomes" id="UP000221168">
    <property type="component" value="Unassembled WGS sequence"/>
</dbReference>
<dbReference type="OrthoDB" id="9810980at2"/>
<keyword evidence="7 9" id="KW-1133">Transmembrane helix</keyword>